<organism evidence="1 2">
    <name type="scientific">Desulfatibacillum alkenivorans DSM 16219</name>
    <dbReference type="NCBI Taxonomy" id="1121393"/>
    <lineage>
        <taxon>Bacteria</taxon>
        <taxon>Pseudomonadati</taxon>
        <taxon>Thermodesulfobacteriota</taxon>
        <taxon>Desulfobacteria</taxon>
        <taxon>Desulfobacterales</taxon>
        <taxon>Desulfatibacillaceae</taxon>
        <taxon>Desulfatibacillum</taxon>
    </lineage>
</organism>
<dbReference type="STRING" id="1121393.SAMN02745216_02238"/>
<reference evidence="2" key="1">
    <citation type="submission" date="2016-11" db="EMBL/GenBank/DDBJ databases">
        <authorList>
            <person name="Varghese N."/>
            <person name="Submissions S."/>
        </authorList>
    </citation>
    <scope>NUCLEOTIDE SEQUENCE [LARGE SCALE GENOMIC DNA]</scope>
    <source>
        <strain evidence="2">DSM 16219</strain>
    </source>
</reference>
<keyword evidence="2" id="KW-1185">Reference proteome</keyword>
<sequence>MEFWILGAGKFGRIALERLRKKHPDALIKVVDSDAKALAGLGLGAETLVAPGADFLLQELSPDNQPDWIVPAIPVHMAFDWLLARLQTKKPARQAPVPREIADKAPNPMWGENGTLYVSQADFLCPDNCPEPKDRCFKTGLPRDNLFDMLARMDVPGSIQVVIRSHQLTPGVGGIKPDDLFNAEKQAFASDLPVHFSTACRCHGVINRLEFA</sequence>
<protein>
    <recommendedName>
        <fullName evidence="3">Potassium transporter</fullName>
    </recommendedName>
</protein>
<gene>
    <name evidence="1" type="ORF">SAMN02745216_02238</name>
</gene>
<evidence type="ECO:0008006" key="3">
    <source>
        <dbReference type="Google" id="ProtNLM"/>
    </source>
</evidence>
<proteinExistence type="predicted"/>
<evidence type="ECO:0000313" key="2">
    <source>
        <dbReference type="Proteomes" id="UP000183994"/>
    </source>
</evidence>
<dbReference type="RefSeq" id="WP_083610955.1">
    <property type="nucleotide sequence ID" value="NZ_FQZU01000011.1"/>
</dbReference>
<name>A0A1M6M0F1_9BACT</name>
<dbReference type="EMBL" id="FQZU01000011">
    <property type="protein sequence ID" value="SHJ76874.1"/>
    <property type="molecule type" value="Genomic_DNA"/>
</dbReference>
<evidence type="ECO:0000313" key="1">
    <source>
        <dbReference type="EMBL" id="SHJ76874.1"/>
    </source>
</evidence>
<dbReference type="Proteomes" id="UP000183994">
    <property type="component" value="Unassembled WGS sequence"/>
</dbReference>
<dbReference type="AlphaFoldDB" id="A0A1M6M0F1"/>
<accession>A0A1M6M0F1</accession>
<dbReference type="OrthoDB" id="5501373at2"/>